<evidence type="ECO:0000256" key="1">
    <source>
        <dbReference type="ARBA" id="ARBA00010894"/>
    </source>
</evidence>
<dbReference type="AlphaFoldDB" id="A0A7W8G6K2"/>
<dbReference type="EMBL" id="JACHFQ010000001">
    <property type="protein sequence ID" value="MBB5224784.1"/>
    <property type="molecule type" value="Genomic_DNA"/>
</dbReference>
<sequence length="196" mass="21937">MNIFSILASVVSIYTLLCFIRIMLSWFPGAEYSKFGMVLRQMCDPYLDIFRRFRFLRFSSFDFTPAIALCILMAAQAFFTSLATGVGFRLSTILAMLVMLVGNIFTSVLGFLAVIILVRLIVYLFIGDGQGSYSIWTAMDRAISPIIFRIAGIFFKNSTISFVKALVTSFITLVVFSAVITYAIRILGTLISLIPF</sequence>
<dbReference type="PANTHER" id="PTHR33219:SF14">
    <property type="entry name" value="PROTEIN COFACTOR ASSEMBLY OF COMPLEX C SUBUNIT B CCB3, CHLOROPLASTIC-RELATED"/>
    <property type="match status" value="1"/>
</dbReference>
<dbReference type="Pfam" id="PF02325">
    <property type="entry name" value="CCB3_YggT"/>
    <property type="match status" value="1"/>
</dbReference>
<evidence type="ECO:0000313" key="3">
    <source>
        <dbReference type="EMBL" id="MBB5224784.1"/>
    </source>
</evidence>
<name>A0A7W8G6K2_9SPIR</name>
<comment type="similarity">
    <text evidence="1">Belongs to the YggT family.</text>
</comment>
<feature type="transmembrane region" description="Helical" evidence="2">
    <location>
        <begin position="93"/>
        <end position="126"/>
    </location>
</feature>
<keyword evidence="2" id="KW-0812">Transmembrane</keyword>
<evidence type="ECO:0000313" key="4">
    <source>
        <dbReference type="Proteomes" id="UP000518887"/>
    </source>
</evidence>
<feature type="transmembrane region" description="Helical" evidence="2">
    <location>
        <begin position="173"/>
        <end position="194"/>
    </location>
</feature>
<evidence type="ECO:0000256" key="2">
    <source>
        <dbReference type="SAM" id="Phobius"/>
    </source>
</evidence>
<feature type="transmembrane region" description="Helical" evidence="2">
    <location>
        <begin position="6"/>
        <end position="27"/>
    </location>
</feature>
<dbReference type="InterPro" id="IPR003425">
    <property type="entry name" value="CCB3/YggT"/>
</dbReference>
<dbReference type="PANTHER" id="PTHR33219">
    <property type="entry name" value="YLMG HOMOLOG PROTEIN 2, CHLOROPLASTIC"/>
    <property type="match status" value="1"/>
</dbReference>
<keyword evidence="2" id="KW-0472">Membrane</keyword>
<gene>
    <name evidence="3" type="ORF">HNP76_000124</name>
</gene>
<keyword evidence="2" id="KW-1133">Transmembrane helix</keyword>
<organism evidence="3 4">
    <name type="scientific">Treponema ruminis</name>
    <dbReference type="NCBI Taxonomy" id="744515"/>
    <lineage>
        <taxon>Bacteria</taxon>
        <taxon>Pseudomonadati</taxon>
        <taxon>Spirochaetota</taxon>
        <taxon>Spirochaetia</taxon>
        <taxon>Spirochaetales</taxon>
        <taxon>Treponemataceae</taxon>
        <taxon>Treponema</taxon>
    </lineage>
</organism>
<comment type="caution">
    <text evidence="3">The sequence shown here is derived from an EMBL/GenBank/DDBJ whole genome shotgun (WGS) entry which is preliminary data.</text>
</comment>
<dbReference type="Proteomes" id="UP000518887">
    <property type="component" value="Unassembled WGS sequence"/>
</dbReference>
<reference evidence="3 4" key="1">
    <citation type="submission" date="2020-08" db="EMBL/GenBank/DDBJ databases">
        <title>Genomic Encyclopedia of Type Strains, Phase IV (KMG-IV): sequencing the most valuable type-strain genomes for metagenomic binning, comparative biology and taxonomic classification.</title>
        <authorList>
            <person name="Goeker M."/>
        </authorList>
    </citation>
    <scope>NUCLEOTIDE SEQUENCE [LARGE SCALE GENOMIC DNA]</scope>
    <source>
        <strain evidence="3 4">DSM 103462</strain>
    </source>
</reference>
<dbReference type="RefSeq" id="WP_184656415.1">
    <property type="nucleotide sequence ID" value="NZ_JACHFQ010000001.1"/>
</dbReference>
<accession>A0A7W8G6K2</accession>
<protein>
    <submittedName>
        <fullName evidence="3">YggT family protein</fullName>
    </submittedName>
</protein>
<feature type="transmembrane region" description="Helical" evidence="2">
    <location>
        <begin position="61"/>
        <end position="81"/>
    </location>
</feature>
<proteinExistence type="inferred from homology"/>
<dbReference type="GO" id="GO:0016020">
    <property type="term" value="C:membrane"/>
    <property type="evidence" value="ECO:0007669"/>
    <property type="project" value="InterPro"/>
</dbReference>
<keyword evidence="4" id="KW-1185">Reference proteome</keyword>